<sequence length="40" mass="4643">MRLKLGLIRFVSLGVQARAPLRFTSLKVYGLINDEFNYEL</sequence>
<dbReference type="AlphaFoldDB" id="U7QJ47"/>
<accession>U7QJ47</accession>
<name>U7QJ47_9CYAN</name>
<comment type="caution">
    <text evidence="1">The sequence shown here is derived from an EMBL/GenBank/DDBJ whole genome shotgun (WGS) entry which is preliminary data.</text>
</comment>
<reference evidence="1 2" key="1">
    <citation type="journal article" date="2013" name="Front. Microbiol.">
        <title>Comparative genomic analyses of the cyanobacterium, Lyngbya aestuarii BL J, a powerful hydrogen producer.</title>
        <authorList>
            <person name="Kothari A."/>
            <person name="Vaughn M."/>
            <person name="Garcia-Pichel F."/>
        </authorList>
    </citation>
    <scope>NUCLEOTIDE SEQUENCE [LARGE SCALE GENOMIC DNA]</scope>
    <source>
        <strain evidence="1 2">BL J</strain>
    </source>
</reference>
<keyword evidence="2" id="KW-1185">Reference proteome</keyword>
<evidence type="ECO:0000313" key="2">
    <source>
        <dbReference type="Proteomes" id="UP000017127"/>
    </source>
</evidence>
<dbReference type="EMBL" id="AUZM01000023">
    <property type="protein sequence ID" value="ERT07317.1"/>
    <property type="molecule type" value="Genomic_DNA"/>
</dbReference>
<dbReference type="Proteomes" id="UP000017127">
    <property type="component" value="Unassembled WGS sequence"/>
</dbReference>
<protein>
    <submittedName>
        <fullName evidence="1">Uncharacterized protein</fullName>
    </submittedName>
</protein>
<organism evidence="1 2">
    <name type="scientific">Lyngbya aestuarii BL J</name>
    <dbReference type="NCBI Taxonomy" id="1348334"/>
    <lineage>
        <taxon>Bacteria</taxon>
        <taxon>Bacillati</taxon>
        <taxon>Cyanobacteriota</taxon>
        <taxon>Cyanophyceae</taxon>
        <taxon>Oscillatoriophycideae</taxon>
        <taxon>Oscillatoriales</taxon>
        <taxon>Microcoleaceae</taxon>
        <taxon>Lyngbya</taxon>
    </lineage>
</organism>
<evidence type="ECO:0000313" key="1">
    <source>
        <dbReference type="EMBL" id="ERT07317.1"/>
    </source>
</evidence>
<proteinExistence type="predicted"/>
<gene>
    <name evidence="1" type="ORF">M595_2712</name>
</gene>